<organism evidence="3 4">
    <name type="scientific">[Myrmecia] bisecta</name>
    <dbReference type="NCBI Taxonomy" id="41462"/>
    <lineage>
        <taxon>Eukaryota</taxon>
        <taxon>Viridiplantae</taxon>
        <taxon>Chlorophyta</taxon>
        <taxon>core chlorophytes</taxon>
        <taxon>Trebouxiophyceae</taxon>
        <taxon>Trebouxiales</taxon>
        <taxon>Trebouxiaceae</taxon>
        <taxon>Myrmecia</taxon>
    </lineage>
</organism>
<dbReference type="Pfam" id="PF14649">
    <property type="entry name" value="Spatacsin_C"/>
    <property type="match status" value="1"/>
</dbReference>
<accession>A0AAW1R6L8</accession>
<evidence type="ECO:0000313" key="3">
    <source>
        <dbReference type="EMBL" id="KAK9829309.1"/>
    </source>
</evidence>
<dbReference type="PANTHER" id="PTHR13650">
    <property type="entry name" value="SPATACSIN"/>
    <property type="match status" value="1"/>
</dbReference>
<dbReference type="InterPro" id="IPR028107">
    <property type="entry name" value="Spatacsin_C_dom"/>
</dbReference>
<keyword evidence="4" id="KW-1185">Reference proteome</keyword>
<gene>
    <name evidence="3" type="ORF">WJX72_005077</name>
</gene>
<name>A0AAW1R6L8_9CHLO</name>
<sequence>MDRVAADDARWAGTAAIRQRLLHSQQELASTSAAELGSHELPFASRLQSAASKPDLQAEAYRLLRLARIDEAAAYVSAADQSGAPETQQASQHAPVLPPLKWLQSLTPVELLCCLLDAPNAVMPASPAVLEHWPAVLGYCCRHHKAQEMMELLRSLPASTACAHYLVQRPANSTLLFSALYAETAAQHPSFLQAVQTVDGALLRLLARARQLMRQLAAPLTLSSADSSSSTPSTSALQAVFVQHARQQQLPFLLHHFLAGVVRESPWHSLEPWLQELVAGLFDSEQTRHMQHAYIQHALPGFQKDSSAPDRSLFSTYEGDITLMQLLEGVWPARLRPLLSLFCLADTNAAPFKVNAGTPDTQADMLAQAQQAVTGHQAPNTASLRLQHLVHKGRPLAALHTLLSGTPEAAGQPGRPDADEMLPWREEGAMQQLPASALHSLKALMNPSSLAHPLHKMDLATRVALLAMCGQPSWPLRVHSMAAQLHATSPHLQPPLNSLSPIPQAPLTTAELAAPGAVSPVTRGPGYAQSREILRLSAWHGGSLQQGSLLTYLAQTGDWMRFLAEAGSPLYPVEQVRSTVDAYLLQSWAGGDVAAAERQLEGLQASAAHAQRTGAGGVPAHWSSQALWTAMDAVLQSPATPAEMQLLLGLLTRLDLGAPFGSGMARYRTLAEACQLLGQNAWEFVRWPAVGQRQAPLVDTDAVLAHLMERQDWPGARRWADGVIQVLHEVTRTEGKALVREWRLRAWQPELRPHCWDELARLFTEQGFPPACAARFLVAQADALLQADAITPREQYELLQEALAWLAGERGMKYDCPPGVLSALRSCLQLLAVNAASPAGPASVIRVRSDRRRSSSGSADQVEASMYPGQPQYADPFRQSSAGRRRESDGLSSSIAGEPDAQVAGLEAAALKQMHAILRLIHSRVTRQQLQQAVGQTLELGDVAAARQLSLGLASPPIELALVEAATACLADGSARNIPQAVLDFLRNKSGGLLRMDDPQEVLNALSAACRAGAGQSVCSRAAATFRAAGLLGLSPGEAGAMSSISILQWLLMKGPGHLQAAMDFAKAHALEPADLAQCLARAFLKGLMSQNDQAAGGAPAWTLEAVVACSKELAGDADLAGTLLRLLLDLHSGLEGSVEAELLVAAHHCYEASNSLECIDVLLELASAGVAAYQATQDFPALARIAAGLGGYQQLRGVIDYLLQHGQLDLLLQQLGPGGVALGATGRQMLRTAILAAIQRRQQQEQQQQPDEQAQHAQRSSQAGKAGKSQAEEPAVIVHRHFKMARESAADLGHSAAQMLRQAGEMGSEVTANLMRLEAMRAALEASAAYEAAEGPLAARRWASTAALTALQVQDPLTNWAALAAQARQDVRTPMPLDAIVLAYAWQPAAGTPAGR</sequence>
<dbReference type="Proteomes" id="UP001489004">
    <property type="component" value="Unassembled WGS sequence"/>
</dbReference>
<comment type="caution">
    <text evidence="3">The sequence shown here is derived from an EMBL/GenBank/DDBJ whole genome shotgun (WGS) entry which is preliminary data.</text>
</comment>
<reference evidence="3 4" key="1">
    <citation type="journal article" date="2024" name="Nat. Commun.">
        <title>Phylogenomics reveals the evolutionary origins of lichenization in chlorophyte algae.</title>
        <authorList>
            <person name="Puginier C."/>
            <person name="Libourel C."/>
            <person name="Otte J."/>
            <person name="Skaloud P."/>
            <person name="Haon M."/>
            <person name="Grisel S."/>
            <person name="Petersen M."/>
            <person name="Berrin J.G."/>
            <person name="Delaux P.M."/>
            <person name="Dal Grande F."/>
            <person name="Keller J."/>
        </authorList>
    </citation>
    <scope>NUCLEOTIDE SEQUENCE [LARGE SCALE GENOMIC DNA]</scope>
    <source>
        <strain evidence="3 4">SAG 2043</strain>
    </source>
</reference>
<feature type="region of interest" description="Disordered" evidence="1">
    <location>
        <begin position="1242"/>
        <end position="1273"/>
    </location>
</feature>
<evidence type="ECO:0000313" key="4">
    <source>
        <dbReference type="Proteomes" id="UP001489004"/>
    </source>
</evidence>
<proteinExistence type="predicted"/>
<evidence type="ECO:0000256" key="1">
    <source>
        <dbReference type="SAM" id="MobiDB-lite"/>
    </source>
</evidence>
<feature type="compositionally biased region" description="Low complexity" evidence="1">
    <location>
        <begin position="1242"/>
        <end position="1259"/>
    </location>
</feature>
<protein>
    <recommendedName>
        <fullName evidence="2">Spatacsin C-terminal domain-containing protein</fullName>
    </recommendedName>
</protein>
<dbReference type="PANTHER" id="PTHR13650:SF0">
    <property type="entry name" value="SPATACSIN"/>
    <property type="match status" value="1"/>
</dbReference>
<dbReference type="GO" id="GO:0005737">
    <property type="term" value="C:cytoplasm"/>
    <property type="evidence" value="ECO:0007669"/>
    <property type="project" value="TreeGrafter"/>
</dbReference>
<dbReference type="EMBL" id="JALJOR010000001">
    <property type="protein sequence ID" value="KAK9829309.1"/>
    <property type="molecule type" value="Genomic_DNA"/>
</dbReference>
<feature type="region of interest" description="Disordered" evidence="1">
    <location>
        <begin position="846"/>
        <end position="897"/>
    </location>
</feature>
<dbReference type="InterPro" id="IPR028103">
    <property type="entry name" value="Spatacsin"/>
</dbReference>
<feature type="domain" description="Spatacsin C-terminal" evidence="2">
    <location>
        <begin position="1136"/>
        <end position="1248"/>
    </location>
</feature>
<evidence type="ECO:0000259" key="2">
    <source>
        <dbReference type="Pfam" id="PF14649"/>
    </source>
</evidence>